<dbReference type="GO" id="GO:0008237">
    <property type="term" value="F:metallopeptidase activity"/>
    <property type="evidence" value="ECO:0007669"/>
    <property type="project" value="InterPro"/>
</dbReference>
<dbReference type="Pfam" id="PF19289">
    <property type="entry name" value="PmbA_TldD_3rd"/>
    <property type="match status" value="1"/>
</dbReference>
<evidence type="ECO:0000313" key="3">
    <source>
        <dbReference type="EMBL" id="UWZ84699.1"/>
    </source>
</evidence>
<feature type="signal peptide" evidence="1">
    <location>
        <begin position="1"/>
        <end position="23"/>
    </location>
</feature>
<dbReference type="SUPFAM" id="SSF111283">
    <property type="entry name" value="Putative modulator of DNA gyrase, PmbA/TldD"/>
    <property type="match status" value="1"/>
</dbReference>
<proteinExistence type="predicted"/>
<sequence>MKMRFVALLAGAGFLAMAMASSAQPTRADAEKDPILKAMLQELDRSKSDLQLKGFEKPFFIEYRIEEVDAFETKAEFGATEGSSHAHQRIARVTVRVGDYKTDSSGQRGDGALQLAGLGDDPIAIRSALWQATDQAYKEALDAYAQKQAELKQVQTPPQADDFSKEKPVISLEPQKLLVLFDTDWPGRVAKASGLYRTDPTVKASEHDVQYSIASFSARVTTSRLVNSEGTIVRKSSSSYQESFAVGTQAVDGMRIDRSHATTGAALSDLDSAEAFDKHAVALIASLNDLRNAPVVEEEYHGPILLSADASTDVLRALLARGVAATRPRLGTEARTNGPFASSYHTKVLPEFINVVDDPLMKVWDGRNLIGAYAVDDQGVPAQSVKLVNAGRLENYLIGREPVRDFPNSNGHARAALMSAPRPTIGVLKITAENGLSDEDLNKKLLALGKDRDLKSVYYVQTMGGATTPRLLYRVSLDGKRELVRGAQLDDLDQRALRSSIEAAGKDLWVTNYLGEIPETVLAPALLLNDGTVKRANEKHEKLPFYPAPE</sequence>
<keyword evidence="4" id="KW-1185">Reference proteome</keyword>
<dbReference type="Proteomes" id="UP001059380">
    <property type="component" value="Chromosome"/>
</dbReference>
<name>A0A9J7BPL0_9BACT</name>
<dbReference type="GO" id="GO:0005829">
    <property type="term" value="C:cytosol"/>
    <property type="evidence" value="ECO:0007669"/>
    <property type="project" value="TreeGrafter"/>
</dbReference>
<keyword evidence="1" id="KW-0732">Signal</keyword>
<dbReference type="InterPro" id="IPR036059">
    <property type="entry name" value="TldD/PmbA_sf"/>
</dbReference>
<dbReference type="GO" id="GO:0006508">
    <property type="term" value="P:proteolysis"/>
    <property type="evidence" value="ECO:0007669"/>
    <property type="project" value="InterPro"/>
</dbReference>
<evidence type="ECO:0000313" key="4">
    <source>
        <dbReference type="Proteomes" id="UP001059380"/>
    </source>
</evidence>
<protein>
    <submittedName>
        <fullName evidence="3">Metallopeptidase TldD-related protein</fullName>
    </submittedName>
</protein>
<dbReference type="PANTHER" id="PTHR43421:SF1">
    <property type="entry name" value="METALLOPROTEASE PMBA"/>
    <property type="match status" value="1"/>
</dbReference>
<accession>A0A9J7BPL0</accession>
<dbReference type="AlphaFoldDB" id="A0A9J7BPL0"/>
<evidence type="ECO:0000259" key="2">
    <source>
        <dbReference type="Pfam" id="PF19289"/>
    </source>
</evidence>
<dbReference type="KEGG" id="orp:MOP44_01900"/>
<dbReference type="InterPro" id="IPR047657">
    <property type="entry name" value="PmbA"/>
</dbReference>
<dbReference type="PANTHER" id="PTHR43421">
    <property type="entry name" value="METALLOPROTEASE PMBA"/>
    <property type="match status" value="1"/>
</dbReference>
<evidence type="ECO:0000256" key="1">
    <source>
        <dbReference type="SAM" id="SignalP"/>
    </source>
</evidence>
<feature type="chain" id="PRO_5039924518" evidence="1">
    <location>
        <begin position="24"/>
        <end position="550"/>
    </location>
</feature>
<dbReference type="EMBL" id="CP093313">
    <property type="protein sequence ID" value="UWZ84699.1"/>
    <property type="molecule type" value="Genomic_DNA"/>
</dbReference>
<feature type="domain" description="Metalloprotease TldD/E C-terminal" evidence="2">
    <location>
        <begin position="303"/>
        <end position="530"/>
    </location>
</feature>
<reference evidence="3" key="1">
    <citation type="submission" date="2021-04" db="EMBL/GenBank/DDBJ databases">
        <title>Phylogenetic analysis of Acidobacteriaceae.</title>
        <authorList>
            <person name="Qiu L."/>
            <person name="Zhang Q."/>
        </authorList>
    </citation>
    <scope>NUCLEOTIDE SEQUENCE</scope>
    <source>
        <strain evidence="3">DSM 25168</strain>
    </source>
</reference>
<gene>
    <name evidence="3" type="ORF">MOP44_01900</name>
</gene>
<dbReference type="RefSeq" id="WP_260794205.1">
    <property type="nucleotide sequence ID" value="NZ_CP093313.1"/>
</dbReference>
<organism evidence="3 4">
    <name type="scientific">Occallatibacter riparius</name>
    <dbReference type="NCBI Taxonomy" id="1002689"/>
    <lineage>
        <taxon>Bacteria</taxon>
        <taxon>Pseudomonadati</taxon>
        <taxon>Acidobacteriota</taxon>
        <taxon>Terriglobia</taxon>
        <taxon>Terriglobales</taxon>
        <taxon>Acidobacteriaceae</taxon>
        <taxon>Occallatibacter</taxon>
    </lineage>
</organism>
<dbReference type="InterPro" id="IPR045569">
    <property type="entry name" value="Metalloprtase-TldD/E_C"/>
</dbReference>